<dbReference type="PROSITE" id="PS50088">
    <property type="entry name" value="ANK_REPEAT"/>
    <property type="match status" value="4"/>
</dbReference>
<comment type="caution">
    <text evidence="4">The sequence shown here is derived from an EMBL/GenBank/DDBJ whole genome shotgun (WGS) entry which is preliminary data.</text>
</comment>
<feature type="repeat" description="ANK" evidence="3">
    <location>
        <begin position="259"/>
        <end position="283"/>
    </location>
</feature>
<evidence type="ECO:0000313" key="4">
    <source>
        <dbReference type="EMBL" id="KAL3405391.1"/>
    </source>
</evidence>
<evidence type="ECO:0000256" key="1">
    <source>
        <dbReference type="ARBA" id="ARBA00022737"/>
    </source>
</evidence>
<dbReference type="Gene3D" id="1.25.40.20">
    <property type="entry name" value="Ankyrin repeat-containing domain"/>
    <property type="match status" value="2"/>
</dbReference>
<dbReference type="PRINTS" id="PR01415">
    <property type="entry name" value="ANKYRIN"/>
</dbReference>
<dbReference type="InterPro" id="IPR036770">
    <property type="entry name" value="Ankyrin_rpt-contain_sf"/>
</dbReference>
<evidence type="ECO:0000313" key="5">
    <source>
        <dbReference type="Proteomes" id="UP001627154"/>
    </source>
</evidence>
<feature type="repeat" description="ANK" evidence="3">
    <location>
        <begin position="185"/>
        <end position="217"/>
    </location>
</feature>
<keyword evidence="1" id="KW-0677">Repeat</keyword>
<dbReference type="AlphaFoldDB" id="A0ABD2XJK4"/>
<dbReference type="PANTHER" id="PTHR24198:SF165">
    <property type="entry name" value="ANKYRIN REPEAT-CONTAINING PROTEIN-RELATED"/>
    <property type="match status" value="1"/>
</dbReference>
<proteinExistence type="predicted"/>
<feature type="repeat" description="ANK" evidence="3">
    <location>
        <begin position="313"/>
        <end position="347"/>
    </location>
</feature>
<sequence>MSASNDEFRVSFNNDDCDSEETLKRLKSASEKVNWDNRNEIFKFLDHHLYPLTLIITGKSRIPNLLNVFQKKQIDLLFIADTSRVEPFFIEYVTDAGYRDEPDLDEDGKPIPRRNTAIHYAAMVRNFDCIPDLFKIYDRFDLDYVDENDVTHFQAACISGCEDAVEKFLEHGQDPNFLPREVAEYAEPPVHLALEYGRKEVLELLLRRGADPNVTNKDGLTPLLYFCKLHYENHDVVEMFFEICDVTQKTLQVDARDDSGQTALHLAVVRGHENIVESLLKRSDGPKCTPRRVTRRSIRDLQQRVKVNAVDNYGQSPLQMAVEGNRDNGRIIELLLRNGADPNLADKEGWAPLQTICQRDYDVYDFAKLFLKINDDLNQTVNIDARSDSGSTALQSALIFDCSETAGLLLRRGADPNLACWEDGSSPLHIICRRDYRYSLTKIFFEVADELNLQVQVDARNYLGRTPLQLAVATLLPETVDALLNHGADLSQFIFPTESHVCKESKLWDYKRNSKLIVTSGALAVLDSLEKRGYELKQSNAYTIMKLLAKHEVFDNSEDFYKCHFDVEFTFAALQTKVCPDVSPFEVLQLQPKEAAKQLSYLDYFKFARTDEFWKLPYKHTKTCVLYLCEKISRRFFRRWAAEFFMSLTRYRLPILCCEIIIEKLVNKDLYHICVAATDQIHEDSKIVIRHNTRPLRVRKAPKKLQY</sequence>
<accession>A0ABD2XJK4</accession>
<reference evidence="4 5" key="1">
    <citation type="journal article" date="2024" name="bioRxiv">
        <title>A reference genome for Trichogramma kaykai: A tiny desert-dwelling parasitoid wasp with competing sex-ratio distorters.</title>
        <authorList>
            <person name="Culotta J."/>
            <person name="Lindsey A.R."/>
        </authorList>
    </citation>
    <scope>NUCLEOTIDE SEQUENCE [LARGE SCALE GENOMIC DNA]</scope>
    <source>
        <strain evidence="4 5">KSX58</strain>
    </source>
</reference>
<dbReference type="Pfam" id="PF12796">
    <property type="entry name" value="Ank_2"/>
    <property type="match status" value="2"/>
</dbReference>
<keyword evidence="5" id="KW-1185">Reference proteome</keyword>
<protein>
    <submittedName>
        <fullName evidence="4">Uncharacterized protein</fullName>
    </submittedName>
</protein>
<evidence type="ECO:0000256" key="2">
    <source>
        <dbReference type="ARBA" id="ARBA00023043"/>
    </source>
</evidence>
<dbReference type="Proteomes" id="UP001627154">
    <property type="component" value="Unassembled WGS sequence"/>
</dbReference>
<organism evidence="4 5">
    <name type="scientific">Trichogramma kaykai</name>
    <dbReference type="NCBI Taxonomy" id="54128"/>
    <lineage>
        <taxon>Eukaryota</taxon>
        <taxon>Metazoa</taxon>
        <taxon>Ecdysozoa</taxon>
        <taxon>Arthropoda</taxon>
        <taxon>Hexapoda</taxon>
        <taxon>Insecta</taxon>
        <taxon>Pterygota</taxon>
        <taxon>Neoptera</taxon>
        <taxon>Endopterygota</taxon>
        <taxon>Hymenoptera</taxon>
        <taxon>Apocrita</taxon>
        <taxon>Proctotrupomorpha</taxon>
        <taxon>Chalcidoidea</taxon>
        <taxon>Trichogrammatidae</taxon>
        <taxon>Trichogramma</taxon>
    </lineage>
</organism>
<dbReference type="SMART" id="SM00248">
    <property type="entry name" value="ANK"/>
    <property type="match status" value="10"/>
</dbReference>
<dbReference type="PANTHER" id="PTHR24198">
    <property type="entry name" value="ANKYRIN REPEAT AND PROTEIN KINASE DOMAIN-CONTAINING PROTEIN"/>
    <property type="match status" value="1"/>
</dbReference>
<gene>
    <name evidence="4" type="ORF">TKK_002405</name>
</gene>
<dbReference type="InterPro" id="IPR002110">
    <property type="entry name" value="Ankyrin_rpt"/>
</dbReference>
<dbReference type="PROSITE" id="PS50297">
    <property type="entry name" value="ANK_REP_REGION"/>
    <property type="match status" value="4"/>
</dbReference>
<dbReference type="EMBL" id="JBJJXI010000021">
    <property type="protein sequence ID" value="KAL3405391.1"/>
    <property type="molecule type" value="Genomic_DNA"/>
</dbReference>
<name>A0ABD2XJK4_9HYME</name>
<keyword evidence="2 3" id="KW-0040">ANK repeat</keyword>
<feature type="repeat" description="ANK" evidence="3">
    <location>
        <begin position="463"/>
        <end position="491"/>
    </location>
</feature>
<dbReference type="SUPFAM" id="SSF48403">
    <property type="entry name" value="Ankyrin repeat"/>
    <property type="match status" value="2"/>
</dbReference>
<evidence type="ECO:0000256" key="3">
    <source>
        <dbReference type="PROSITE-ProRule" id="PRU00023"/>
    </source>
</evidence>